<dbReference type="EMBL" id="LR031880">
    <property type="protein sequence ID" value="VDD64811.1"/>
    <property type="molecule type" value="Genomic_DNA"/>
</dbReference>
<feature type="non-terminal residue" evidence="1">
    <location>
        <position position="1"/>
    </location>
</feature>
<gene>
    <name evidence="1" type="ORF">BOLC6T40264H</name>
</gene>
<sequence>LYNCDFNDKRKKKKILFITIYETDSVRSLLLPQRARVRRNCLLQPRVFPEHGYLHRRAWMRREESSQALVFVKGRWSKRGKNNGNGGFGSCKEDRLSGNEWGGLHVGSIASPAPRVSIITV</sequence>
<dbReference type="AlphaFoldDB" id="A0A3P6GZZ6"/>
<evidence type="ECO:0000313" key="1">
    <source>
        <dbReference type="EMBL" id="VDD64811.1"/>
    </source>
</evidence>
<protein>
    <submittedName>
        <fullName evidence="1">Uncharacterized protein</fullName>
    </submittedName>
</protein>
<organism evidence="1">
    <name type="scientific">Brassica oleracea</name>
    <name type="common">Wild cabbage</name>
    <dbReference type="NCBI Taxonomy" id="3712"/>
    <lineage>
        <taxon>Eukaryota</taxon>
        <taxon>Viridiplantae</taxon>
        <taxon>Streptophyta</taxon>
        <taxon>Embryophyta</taxon>
        <taxon>Tracheophyta</taxon>
        <taxon>Spermatophyta</taxon>
        <taxon>Magnoliopsida</taxon>
        <taxon>eudicotyledons</taxon>
        <taxon>Gunneridae</taxon>
        <taxon>Pentapetalae</taxon>
        <taxon>rosids</taxon>
        <taxon>malvids</taxon>
        <taxon>Brassicales</taxon>
        <taxon>Brassicaceae</taxon>
        <taxon>Brassiceae</taxon>
        <taxon>Brassica</taxon>
    </lineage>
</organism>
<name>A0A3P6GZZ6_BRAOL</name>
<accession>A0A3P6GZZ6</accession>
<proteinExistence type="predicted"/>
<reference evidence="1" key="1">
    <citation type="submission" date="2018-11" db="EMBL/GenBank/DDBJ databases">
        <authorList>
            <consortium name="Genoscope - CEA"/>
            <person name="William W."/>
        </authorList>
    </citation>
    <scope>NUCLEOTIDE SEQUENCE</scope>
</reference>